<proteinExistence type="predicted"/>
<organism evidence="2 3">
    <name type="scientific">candidate division WS6 bacterium GW2011_GWA2_37_6</name>
    <dbReference type="NCBI Taxonomy" id="1619087"/>
    <lineage>
        <taxon>Bacteria</taxon>
        <taxon>Candidatus Dojkabacteria</taxon>
    </lineage>
</organism>
<feature type="domain" description="FERM" evidence="1">
    <location>
        <begin position="1"/>
        <end position="51"/>
    </location>
</feature>
<dbReference type="AlphaFoldDB" id="A0A0G0JDQ2"/>
<protein>
    <recommendedName>
        <fullName evidence="1">FERM domain-containing protein</fullName>
    </recommendedName>
</protein>
<reference evidence="2 3" key="1">
    <citation type="journal article" date="2015" name="Nature">
        <title>rRNA introns, odd ribosomes, and small enigmatic genomes across a large radiation of phyla.</title>
        <authorList>
            <person name="Brown C.T."/>
            <person name="Hug L.A."/>
            <person name="Thomas B.C."/>
            <person name="Sharon I."/>
            <person name="Castelle C.J."/>
            <person name="Singh A."/>
            <person name="Wilkins M.J."/>
            <person name="Williams K.H."/>
            <person name="Banfield J.F."/>
        </authorList>
    </citation>
    <scope>NUCLEOTIDE SEQUENCE [LARGE SCALE GENOMIC DNA]</scope>
</reference>
<comment type="caution">
    <text evidence="2">The sequence shown here is derived from an EMBL/GenBank/DDBJ whole genome shotgun (WGS) entry which is preliminary data.</text>
</comment>
<gene>
    <name evidence="2" type="ORF">US52_C0042G0005</name>
</gene>
<evidence type="ECO:0000259" key="1">
    <source>
        <dbReference type="PROSITE" id="PS50057"/>
    </source>
</evidence>
<accession>A0A0G0JDQ2</accession>
<dbReference type="InterPro" id="IPR000299">
    <property type="entry name" value="FERM_domain"/>
</dbReference>
<evidence type="ECO:0000313" key="2">
    <source>
        <dbReference type="EMBL" id="KKQ34909.1"/>
    </source>
</evidence>
<dbReference type="PROSITE" id="PS50057">
    <property type="entry name" value="FERM_3"/>
    <property type="match status" value="1"/>
</dbReference>
<evidence type="ECO:0000313" key="3">
    <source>
        <dbReference type="Proteomes" id="UP000034852"/>
    </source>
</evidence>
<dbReference type="Proteomes" id="UP000034852">
    <property type="component" value="Unassembled WGS sequence"/>
</dbReference>
<dbReference type="EMBL" id="LBTH01000042">
    <property type="protein sequence ID" value="KKQ34909.1"/>
    <property type="molecule type" value="Genomic_DNA"/>
</dbReference>
<sequence>MNFSLTDTYNWLKSRPVLREVYDQIDEKVVQESHDTSSDEFQLLAAIKIEI</sequence>
<name>A0A0G0JDQ2_9BACT</name>